<evidence type="ECO:0000256" key="4">
    <source>
        <dbReference type="ARBA" id="ARBA00022692"/>
    </source>
</evidence>
<evidence type="ECO:0000313" key="13">
    <source>
        <dbReference type="Proteomes" id="UP000427716"/>
    </source>
</evidence>
<keyword evidence="2 8" id="KW-0813">Transport</keyword>
<dbReference type="PANTHER" id="PTHR30069">
    <property type="entry name" value="TONB-DEPENDENT OUTER MEMBRANE RECEPTOR"/>
    <property type="match status" value="1"/>
</dbReference>
<feature type="domain" description="TonB-dependent receptor plug" evidence="11">
    <location>
        <begin position="101"/>
        <end position="188"/>
    </location>
</feature>
<dbReference type="GO" id="GO:0044718">
    <property type="term" value="P:siderophore transmembrane transport"/>
    <property type="evidence" value="ECO:0007669"/>
    <property type="project" value="TreeGrafter"/>
</dbReference>
<evidence type="ECO:0000259" key="11">
    <source>
        <dbReference type="Pfam" id="PF07715"/>
    </source>
</evidence>
<keyword evidence="13" id="KW-1185">Reference proteome</keyword>
<evidence type="ECO:0000256" key="1">
    <source>
        <dbReference type="ARBA" id="ARBA00004571"/>
    </source>
</evidence>
<protein>
    <submittedName>
        <fullName evidence="12">TonB-dependent receptor</fullName>
    </submittedName>
</protein>
<dbReference type="AlphaFoldDB" id="A0A6I6D551"/>
<dbReference type="Gene3D" id="2.40.170.20">
    <property type="entry name" value="TonB-dependent receptor, beta-barrel domain"/>
    <property type="match status" value="1"/>
</dbReference>
<evidence type="ECO:0000256" key="6">
    <source>
        <dbReference type="ARBA" id="ARBA00023136"/>
    </source>
</evidence>
<dbReference type="KEGG" id="ghl:GM160_07005"/>
<reference evidence="12 13" key="1">
    <citation type="submission" date="2019-11" db="EMBL/GenBank/DDBJ databases">
        <authorList>
            <person name="Zhang J."/>
            <person name="Sun C."/>
        </authorList>
    </citation>
    <scope>NUCLEOTIDE SEQUENCE [LARGE SCALE GENOMIC DNA]</scope>
    <source>
        <strain evidence="13">sp2</strain>
    </source>
</reference>
<dbReference type="InterPro" id="IPR039426">
    <property type="entry name" value="TonB-dep_rcpt-like"/>
</dbReference>
<dbReference type="Pfam" id="PF00593">
    <property type="entry name" value="TonB_dep_Rec_b-barrel"/>
    <property type="match status" value="1"/>
</dbReference>
<dbReference type="CDD" id="cd01347">
    <property type="entry name" value="ligand_gated_channel"/>
    <property type="match status" value="1"/>
</dbReference>
<accession>A0A6I6D551</accession>
<keyword evidence="7 8" id="KW-0998">Cell outer membrane</keyword>
<dbReference type="SUPFAM" id="SSF56935">
    <property type="entry name" value="Porins"/>
    <property type="match status" value="1"/>
</dbReference>
<proteinExistence type="inferred from homology"/>
<keyword evidence="4 8" id="KW-0812">Transmembrane</keyword>
<name>A0A6I6D551_9GAMM</name>
<evidence type="ECO:0000256" key="5">
    <source>
        <dbReference type="ARBA" id="ARBA00023077"/>
    </source>
</evidence>
<dbReference type="InterPro" id="IPR000531">
    <property type="entry name" value="Beta-barrel_TonB"/>
</dbReference>
<dbReference type="InterPro" id="IPR036942">
    <property type="entry name" value="Beta-barrel_TonB_sf"/>
</dbReference>
<evidence type="ECO:0000259" key="10">
    <source>
        <dbReference type="Pfam" id="PF00593"/>
    </source>
</evidence>
<keyword evidence="6 8" id="KW-0472">Membrane</keyword>
<dbReference type="Gene3D" id="2.170.130.10">
    <property type="entry name" value="TonB-dependent receptor, plug domain"/>
    <property type="match status" value="1"/>
</dbReference>
<keyword evidence="12" id="KW-0675">Receptor</keyword>
<dbReference type="InterPro" id="IPR037066">
    <property type="entry name" value="Plug_dom_sf"/>
</dbReference>
<dbReference type="PROSITE" id="PS52016">
    <property type="entry name" value="TONB_DEPENDENT_REC_3"/>
    <property type="match status" value="1"/>
</dbReference>
<comment type="similarity">
    <text evidence="8 9">Belongs to the TonB-dependent receptor family.</text>
</comment>
<dbReference type="Proteomes" id="UP000427716">
    <property type="component" value="Chromosome"/>
</dbReference>
<dbReference type="InterPro" id="IPR012910">
    <property type="entry name" value="Plug_dom"/>
</dbReference>
<dbReference type="Pfam" id="PF07715">
    <property type="entry name" value="Plug"/>
    <property type="match status" value="1"/>
</dbReference>
<evidence type="ECO:0000256" key="9">
    <source>
        <dbReference type="RuleBase" id="RU003357"/>
    </source>
</evidence>
<dbReference type="GO" id="GO:0009279">
    <property type="term" value="C:cell outer membrane"/>
    <property type="evidence" value="ECO:0007669"/>
    <property type="project" value="UniProtKB-SubCell"/>
</dbReference>
<organism evidence="12 13">
    <name type="scientific">Guyparkeria halophila</name>
    <dbReference type="NCBI Taxonomy" id="47960"/>
    <lineage>
        <taxon>Bacteria</taxon>
        <taxon>Pseudomonadati</taxon>
        <taxon>Pseudomonadota</taxon>
        <taxon>Gammaproteobacteria</taxon>
        <taxon>Chromatiales</taxon>
        <taxon>Thioalkalibacteraceae</taxon>
        <taxon>Guyparkeria</taxon>
    </lineage>
</organism>
<feature type="domain" description="TonB-dependent receptor-like beta-barrel" evidence="10">
    <location>
        <begin position="289"/>
        <end position="684"/>
    </location>
</feature>
<evidence type="ECO:0000256" key="7">
    <source>
        <dbReference type="ARBA" id="ARBA00023237"/>
    </source>
</evidence>
<evidence type="ECO:0000313" key="12">
    <source>
        <dbReference type="EMBL" id="QGT78664.1"/>
    </source>
</evidence>
<dbReference type="GO" id="GO:0015344">
    <property type="term" value="F:siderophore uptake transmembrane transporter activity"/>
    <property type="evidence" value="ECO:0007669"/>
    <property type="project" value="TreeGrafter"/>
</dbReference>
<dbReference type="PANTHER" id="PTHR30069:SF49">
    <property type="entry name" value="OUTER MEMBRANE PROTEIN C"/>
    <property type="match status" value="1"/>
</dbReference>
<keyword evidence="3 8" id="KW-1134">Transmembrane beta strand</keyword>
<gene>
    <name evidence="12" type="ORF">GM160_07005</name>
</gene>
<sequence length="723" mass="78854">MGHLPRIASLGQRQINGLSMARFLQTRGKPIVTYNEPSRDDHRMTVCRPLHRPTLLRASILAGLMTTCQTAQAEGLETILITAAEPPAIDEPTTLTGEETAPRADLAETLREISGVEAGRMSGHGLDPIIRGQREHQLNVLLDGAGIANACPNRMDPPTSFGNLAGFDAVEVHKGVTSLTRGPGGSGGRIELTRNTVERAAEAGMQSRLGFATSSNGLADQTSADVLLSDGNAYGRVIGQIGNGENYEDGDGNEVPSSFKQRSGTIIGGYRVSEATGIEVSIDRNRMLDTRYAGSGMDSVFDNATIYRLDGRLGDLEGPVDALRLEVSRANVDHLMDNYSLRELTAPMPMEAPAESHTTTARLTASSRIHQVELDYGLDFQRVEQDAQAFNGMTDMLMFRQWPDGRTDQMGAFVEGDWQVDARNALRAGLRVDRLESEIDSHLDKSIATHPMVPIAIRESARGTKSDTEISGLLRYHHSFNGNLAGHVGVSRTAVAPNLTQRYITTLMNGNLMKVGNPELEPETHHQVETGLSWQGERLVANGNLYVDQVDNYILQDRKIAGLMPMTTSFRNVDARLYGGELDLSYAVTDWLATQAQVSYVRGRNTSDSRDLPQIPPLSGNLGLHAERGALDGAVVLRWAARAEAIDEQSGLDTTETAGYAVLDLTAGYDIHRHWRLEAGIDNLFDRTYAQHVNRAYSGVFGDPTARINEPGRTVWARLTATF</sequence>
<comment type="subcellular location">
    <subcellularLocation>
        <location evidence="1 8">Cell outer membrane</location>
        <topology evidence="1 8">Multi-pass membrane protein</topology>
    </subcellularLocation>
</comment>
<dbReference type="EMBL" id="CP046415">
    <property type="protein sequence ID" value="QGT78664.1"/>
    <property type="molecule type" value="Genomic_DNA"/>
</dbReference>
<evidence type="ECO:0000256" key="8">
    <source>
        <dbReference type="PROSITE-ProRule" id="PRU01360"/>
    </source>
</evidence>
<evidence type="ECO:0000256" key="3">
    <source>
        <dbReference type="ARBA" id="ARBA00022452"/>
    </source>
</evidence>
<evidence type="ECO:0000256" key="2">
    <source>
        <dbReference type="ARBA" id="ARBA00022448"/>
    </source>
</evidence>
<keyword evidence="5 9" id="KW-0798">TonB box</keyword>